<evidence type="ECO:0000256" key="2">
    <source>
        <dbReference type="ARBA" id="ARBA00023136"/>
    </source>
</evidence>
<dbReference type="AlphaFoldDB" id="A0A1Y6CMJ7"/>
<dbReference type="InterPro" id="IPR006665">
    <property type="entry name" value="OmpA-like"/>
</dbReference>
<name>A0A1Y6CMJ7_9PROT</name>
<dbReference type="SUPFAM" id="SSF103088">
    <property type="entry name" value="OmpA-like"/>
    <property type="match status" value="1"/>
</dbReference>
<dbReference type="Proteomes" id="UP000192917">
    <property type="component" value="Unassembled WGS sequence"/>
</dbReference>
<feature type="domain" description="OmpA-like" evidence="6">
    <location>
        <begin position="117"/>
        <end position="232"/>
    </location>
</feature>
<evidence type="ECO:0000313" key="8">
    <source>
        <dbReference type="Proteomes" id="UP000192917"/>
    </source>
</evidence>
<evidence type="ECO:0000256" key="3">
    <source>
        <dbReference type="ARBA" id="ARBA00023237"/>
    </source>
</evidence>
<dbReference type="PROSITE" id="PS51123">
    <property type="entry name" value="OMPA_2"/>
    <property type="match status" value="1"/>
</dbReference>
<dbReference type="Pfam" id="PF00691">
    <property type="entry name" value="OmpA"/>
    <property type="match status" value="1"/>
</dbReference>
<evidence type="ECO:0000259" key="6">
    <source>
        <dbReference type="PROSITE" id="PS51123"/>
    </source>
</evidence>
<accession>A0A1Y6CMJ7</accession>
<dbReference type="PANTHER" id="PTHR30329">
    <property type="entry name" value="STATOR ELEMENT OF FLAGELLAR MOTOR COMPLEX"/>
    <property type="match status" value="1"/>
</dbReference>
<proteinExistence type="predicted"/>
<dbReference type="PANTHER" id="PTHR30329:SF21">
    <property type="entry name" value="LIPOPROTEIN YIAD-RELATED"/>
    <property type="match status" value="1"/>
</dbReference>
<dbReference type="EMBL" id="FWZX01000034">
    <property type="protein sequence ID" value="SMF75436.1"/>
    <property type="molecule type" value="Genomic_DNA"/>
</dbReference>
<evidence type="ECO:0000256" key="1">
    <source>
        <dbReference type="ARBA" id="ARBA00004442"/>
    </source>
</evidence>
<dbReference type="PRINTS" id="PR01021">
    <property type="entry name" value="OMPADOMAIN"/>
</dbReference>
<reference evidence="7 8" key="1">
    <citation type="submission" date="2017-04" db="EMBL/GenBank/DDBJ databases">
        <authorList>
            <person name="Afonso C.L."/>
            <person name="Miller P.J."/>
            <person name="Scott M.A."/>
            <person name="Spackman E."/>
            <person name="Goraichik I."/>
            <person name="Dimitrov K.M."/>
            <person name="Suarez D.L."/>
            <person name="Swayne D.E."/>
        </authorList>
    </citation>
    <scope>NUCLEOTIDE SEQUENCE [LARGE SCALE GENOMIC DNA]</scope>
    <source>
        <strain evidence="7 8">USBA 355</strain>
    </source>
</reference>
<sequence>MRKFLLVTTAAAATGLMLAGAGMAHAQLYVNGQQPVYIAANPVGMQANGPEVDAIDTTTADPRVTRPMVDPYLPKASGQQQWAASDVVGDKAPHPLFLDIARKQQPVPQQAAVPAPKQPDLKSMNETLYFNFDKAKLTPEAQRKVDELTASMQTWKLKNVEVKGYADRSGSAAYNEQLSRRRAERVASALKAQGLSPRVLDTEWYGESRPAVPTPDGQRLQANRRVVIQAVE</sequence>
<comment type="subcellular location">
    <subcellularLocation>
        <location evidence="1">Cell outer membrane</location>
    </subcellularLocation>
</comment>
<feature type="chain" id="PRO_5013345976" evidence="5">
    <location>
        <begin position="27"/>
        <end position="232"/>
    </location>
</feature>
<dbReference type="GO" id="GO:0009279">
    <property type="term" value="C:cell outer membrane"/>
    <property type="evidence" value="ECO:0007669"/>
    <property type="project" value="UniProtKB-SubCell"/>
</dbReference>
<keyword evidence="5" id="KW-0732">Signal</keyword>
<keyword evidence="8" id="KW-1185">Reference proteome</keyword>
<organism evidence="7 8">
    <name type="scientific">Tistlia consotensis USBA 355</name>
    <dbReference type="NCBI Taxonomy" id="560819"/>
    <lineage>
        <taxon>Bacteria</taxon>
        <taxon>Pseudomonadati</taxon>
        <taxon>Pseudomonadota</taxon>
        <taxon>Alphaproteobacteria</taxon>
        <taxon>Rhodospirillales</taxon>
        <taxon>Rhodovibrionaceae</taxon>
        <taxon>Tistlia</taxon>
    </lineage>
</organism>
<evidence type="ECO:0000256" key="4">
    <source>
        <dbReference type="PROSITE-ProRule" id="PRU00473"/>
    </source>
</evidence>
<dbReference type="Gene3D" id="3.30.1330.60">
    <property type="entry name" value="OmpA-like domain"/>
    <property type="match status" value="1"/>
</dbReference>
<dbReference type="InterPro" id="IPR006664">
    <property type="entry name" value="OMP_bac"/>
</dbReference>
<gene>
    <name evidence="7" type="ORF">SAMN05428998_13420</name>
</gene>
<dbReference type="InterPro" id="IPR050330">
    <property type="entry name" value="Bact_OuterMem_StrucFunc"/>
</dbReference>
<keyword evidence="3" id="KW-0998">Cell outer membrane</keyword>
<protein>
    <submittedName>
        <fullName evidence="7">OmpA family protein</fullName>
    </submittedName>
</protein>
<dbReference type="InterPro" id="IPR036737">
    <property type="entry name" value="OmpA-like_sf"/>
</dbReference>
<evidence type="ECO:0000256" key="5">
    <source>
        <dbReference type="SAM" id="SignalP"/>
    </source>
</evidence>
<dbReference type="STRING" id="560819.SAMN05428998_13420"/>
<evidence type="ECO:0000313" key="7">
    <source>
        <dbReference type="EMBL" id="SMF75436.1"/>
    </source>
</evidence>
<keyword evidence="2 4" id="KW-0472">Membrane</keyword>
<feature type="signal peptide" evidence="5">
    <location>
        <begin position="1"/>
        <end position="26"/>
    </location>
</feature>
<dbReference type="CDD" id="cd07185">
    <property type="entry name" value="OmpA_C-like"/>
    <property type="match status" value="1"/>
</dbReference>